<protein>
    <submittedName>
        <fullName evidence="1">Uncharacterized protein</fullName>
    </submittedName>
</protein>
<reference evidence="1" key="1">
    <citation type="submission" date="2021-09" db="EMBL/GenBank/DDBJ databases">
        <authorList>
            <consortium name="Pathogen Informatics"/>
        </authorList>
    </citation>
    <scope>NUCLEOTIDE SEQUENCE</scope>
</reference>
<comment type="caution">
    <text evidence="1">The sequence shown here is derived from an EMBL/GenBank/DDBJ whole genome shotgun (WGS) entry which is preliminary data.</text>
</comment>
<dbReference type="EMBL" id="CAKAEH010001959">
    <property type="protein sequence ID" value="CAG9540459.1"/>
    <property type="molecule type" value="Genomic_DNA"/>
</dbReference>
<gene>
    <name evidence="1" type="ORF">CJOHNSTONI_LOCUS9970</name>
</gene>
<proteinExistence type="predicted"/>
<evidence type="ECO:0000313" key="1">
    <source>
        <dbReference type="EMBL" id="CAG9540459.1"/>
    </source>
</evidence>
<keyword evidence="2" id="KW-1185">Reference proteome</keyword>
<accession>A0A8J2Q9E4</accession>
<dbReference type="Proteomes" id="UP000746747">
    <property type="component" value="Unassembled WGS sequence"/>
</dbReference>
<evidence type="ECO:0000313" key="2">
    <source>
        <dbReference type="Proteomes" id="UP000746747"/>
    </source>
</evidence>
<name>A0A8J2Q9E4_9BILA</name>
<dbReference type="AlphaFoldDB" id="A0A8J2Q9E4"/>
<organism evidence="1 2">
    <name type="scientific">Cercopithifilaria johnstoni</name>
    <dbReference type="NCBI Taxonomy" id="2874296"/>
    <lineage>
        <taxon>Eukaryota</taxon>
        <taxon>Metazoa</taxon>
        <taxon>Ecdysozoa</taxon>
        <taxon>Nematoda</taxon>
        <taxon>Chromadorea</taxon>
        <taxon>Rhabditida</taxon>
        <taxon>Spirurina</taxon>
        <taxon>Spiruromorpha</taxon>
        <taxon>Filarioidea</taxon>
        <taxon>Onchocercidae</taxon>
        <taxon>Cercopithifilaria</taxon>
    </lineage>
</organism>
<sequence>VNTSRLYKASVSRQRDRTPTLEVVAHEKVK</sequence>
<feature type="non-terminal residue" evidence="1">
    <location>
        <position position="1"/>
    </location>
</feature>